<keyword evidence="2" id="KW-1185">Reference proteome</keyword>
<gene>
    <name evidence="1" type="ORF">QLQ22_13255</name>
</gene>
<proteinExistence type="predicted"/>
<accession>A0ACD4RIP5</accession>
<organism evidence="1 2">
    <name type="scientific">Metabacillus hrfriensis</name>
    <dbReference type="NCBI Taxonomy" id="3048891"/>
    <lineage>
        <taxon>Bacteria</taxon>
        <taxon>Bacillati</taxon>
        <taxon>Bacillota</taxon>
        <taxon>Bacilli</taxon>
        <taxon>Bacillales</taxon>
        <taxon>Bacillaceae</taxon>
        <taxon>Metabacillus</taxon>
    </lineage>
</organism>
<evidence type="ECO:0000313" key="2">
    <source>
        <dbReference type="Proteomes" id="UP001226091"/>
    </source>
</evidence>
<evidence type="ECO:0000313" key="1">
    <source>
        <dbReference type="EMBL" id="WHZ60252.1"/>
    </source>
</evidence>
<dbReference type="EMBL" id="CP126116">
    <property type="protein sequence ID" value="WHZ60252.1"/>
    <property type="molecule type" value="Genomic_DNA"/>
</dbReference>
<dbReference type="Proteomes" id="UP001226091">
    <property type="component" value="Chromosome"/>
</dbReference>
<sequence length="433" mass="47736">MTELISLLPEEKVKTEGQANHLLGNNGEMTVFPTAEEEIIQVLKFADQNDKKVSIIGGGTKRGFGGLSDYSDIQLSMAHYSGITEHTPGDMTITVKAGTTFKELQDFLAKHQQKVSLDPAWPEYSTIGGIIASNESGPKRLGYGSARDSVIGLRIVYPDGRVIRSGGKVVKNVAGYDMNKLFIGSMGTLGVVTEITLKLRPIPKYESLILLSFPIELQEEMRLFVVKLLDSMMEPIALELLSPALSKRLANHNMYTLAISFEDFEPSVYYQEEFIKSIVPAGSLFSLLPQAEAELFWDAFYKTAPNGVTSKPRSITEASLKIGVKNMDVFQIVKECASMYKTTSIEAHGGIGHGLCQVILKGSSNDVMNAIERIQQAASRLGGYTIIKHLPYALRHKTEVWGEKPSCFFLIQGIKTAIDPRSILNYKRYLGGI</sequence>
<name>A0ACD4RIP5_9BACI</name>
<protein>
    <submittedName>
        <fullName evidence="1">FAD-binding oxidoreductase</fullName>
    </submittedName>
</protein>
<reference evidence="2" key="1">
    <citation type="journal article" date="2025" name="Aquaculture">
        <title>Assessment of the bioflocculant production and safety properties of Metabacillus hrfriensis sp. nov. based on phenotypic and whole-genome sequencing analysis.</title>
        <authorList>
            <person name="Zhang R."/>
            <person name="Zhao Z."/>
            <person name="Luo L."/>
            <person name="Wang S."/>
            <person name="Guo K."/>
            <person name="Xu W."/>
        </authorList>
    </citation>
    <scope>NUCLEOTIDE SEQUENCE [LARGE SCALE GENOMIC DNA]</scope>
    <source>
        <strain evidence="2">CT-WN-B3</strain>
    </source>
</reference>